<organism evidence="1 2">
    <name type="scientific">Pelosinus propionicus DSM 13327</name>
    <dbReference type="NCBI Taxonomy" id="1123291"/>
    <lineage>
        <taxon>Bacteria</taxon>
        <taxon>Bacillati</taxon>
        <taxon>Bacillota</taxon>
        <taxon>Negativicutes</taxon>
        <taxon>Selenomonadales</taxon>
        <taxon>Sporomusaceae</taxon>
        <taxon>Pelosinus</taxon>
    </lineage>
</organism>
<sequence length="42" mass="4628">MIVIKNIRFGITESKTVAQNEEDDKLWVLVVGGMVLVAIALI</sequence>
<name>A0A1I4P3D8_9FIRM</name>
<keyword evidence="2" id="KW-1185">Reference proteome</keyword>
<accession>A0A1I4P3D8</accession>
<dbReference type="AlphaFoldDB" id="A0A1I4P3D8"/>
<protein>
    <submittedName>
        <fullName evidence="1">Uncharacterized protein</fullName>
    </submittedName>
</protein>
<dbReference type="EMBL" id="FOTS01000056">
    <property type="protein sequence ID" value="SFM22047.1"/>
    <property type="molecule type" value="Genomic_DNA"/>
</dbReference>
<proteinExistence type="predicted"/>
<dbReference type="RefSeq" id="WP_281246856.1">
    <property type="nucleotide sequence ID" value="NZ_FOTS01000056.1"/>
</dbReference>
<dbReference type="Proteomes" id="UP000199520">
    <property type="component" value="Unassembled WGS sequence"/>
</dbReference>
<reference evidence="2" key="1">
    <citation type="submission" date="2016-10" db="EMBL/GenBank/DDBJ databases">
        <authorList>
            <person name="Varghese N."/>
            <person name="Submissions S."/>
        </authorList>
    </citation>
    <scope>NUCLEOTIDE SEQUENCE [LARGE SCALE GENOMIC DNA]</scope>
    <source>
        <strain evidence="2">DSM 13327</strain>
    </source>
</reference>
<evidence type="ECO:0000313" key="2">
    <source>
        <dbReference type="Proteomes" id="UP000199520"/>
    </source>
</evidence>
<dbReference type="STRING" id="1123291.SAMN04490355_105641"/>
<gene>
    <name evidence="1" type="ORF">SAMN04490355_105641</name>
</gene>
<evidence type="ECO:0000313" key="1">
    <source>
        <dbReference type="EMBL" id="SFM22047.1"/>
    </source>
</evidence>